<evidence type="ECO:0000256" key="1">
    <source>
        <dbReference type="ARBA" id="ARBA00022448"/>
    </source>
</evidence>
<feature type="domain" description="ABC transporter" evidence="4">
    <location>
        <begin position="6"/>
        <end position="198"/>
    </location>
</feature>
<dbReference type="Gene3D" id="3.40.50.300">
    <property type="entry name" value="P-loop containing nucleotide triphosphate hydrolases"/>
    <property type="match status" value="1"/>
</dbReference>
<keyword evidence="3 5" id="KW-0067">ATP-binding</keyword>
<reference evidence="5 6" key="1">
    <citation type="submission" date="2018-12" db="EMBL/GenBank/DDBJ databases">
        <title>Complete genome of Litorilituus sediminis.</title>
        <authorList>
            <person name="Liu A."/>
            <person name="Rong J."/>
        </authorList>
    </citation>
    <scope>NUCLEOTIDE SEQUENCE [LARGE SCALE GENOMIC DNA]</scope>
    <source>
        <strain evidence="5 6">JCM 17549</strain>
    </source>
</reference>
<dbReference type="GO" id="GO:0016887">
    <property type="term" value="F:ATP hydrolysis activity"/>
    <property type="evidence" value="ECO:0007669"/>
    <property type="project" value="InterPro"/>
</dbReference>
<dbReference type="PANTHER" id="PTHR42939:SF1">
    <property type="entry name" value="ABC TRANSPORTER ATP-BINDING PROTEIN ALBC-RELATED"/>
    <property type="match status" value="1"/>
</dbReference>
<protein>
    <submittedName>
        <fullName evidence="5">ATP-binding cassette domain-containing protein</fullName>
    </submittedName>
</protein>
<sequence>MENQLLEIIKLSKSYLGHQVFSELDLQFSQQKYCIVGENGCGKTTLLLLAAGLEPACSGEILIDKKPVTDKAVRFDIGISSDRIVLPEFLTSKQLLDFHCQQFCCPFPEELIKALHFAKQLTKPIKGLSLGSLKKISLLLALCHQPKYLLLDEPTTGLDKLSREWLLAYLQRYNGCLIVTSHEACFIDNSHYRQINLLQLGDND</sequence>
<dbReference type="EMBL" id="CP034759">
    <property type="protein sequence ID" value="QBG36517.1"/>
    <property type="molecule type" value="Genomic_DNA"/>
</dbReference>
<name>A0A4P6PAB6_9GAMM</name>
<dbReference type="OrthoDB" id="5945851at2"/>
<evidence type="ECO:0000259" key="4">
    <source>
        <dbReference type="PROSITE" id="PS50893"/>
    </source>
</evidence>
<evidence type="ECO:0000256" key="3">
    <source>
        <dbReference type="ARBA" id="ARBA00022840"/>
    </source>
</evidence>
<gene>
    <name evidence="5" type="ORF">EMK97_12710</name>
</gene>
<dbReference type="Pfam" id="PF00005">
    <property type="entry name" value="ABC_tran"/>
    <property type="match status" value="1"/>
</dbReference>
<organism evidence="5 6">
    <name type="scientific">Litorilituus sediminis</name>
    <dbReference type="NCBI Taxonomy" id="718192"/>
    <lineage>
        <taxon>Bacteria</taxon>
        <taxon>Pseudomonadati</taxon>
        <taxon>Pseudomonadota</taxon>
        <taxon>Gammaproteobacteria</taxon>
        <taxon>Alteromonadales</taxon>
        <taxon>Colwelliaceae</taxon>
        <taxon>Litorilituus</taxon>
    </lineage>
</organism>
<evidence type="ECO:0000313" key="5">
    <source>
        <dbReference type="EMBL" id="QBG36517.1"/>
    </source>
</evidence>
<dbReference type="KEGG" id="lsd:EMK97_12710"/>
<dbReference type="InterPro" id="IPR003439">
    <property type="entry name" value="ABC_transporter-like_ATP-bd"/>
</dbReference>
<evidence type="ECO:0000256" key="2">
    <source>
        <dbReference type="ARBA" id="ARBA00022741"/>
    </source>
</evidence>
<dbReference type="GO" id="GO:0005524">
    <property type="term" value="F:ATP binding"/>
    <property type="evidence" value="ECO:0007669"/>
    <property type="project" value="UniProtKB-KW"/>
</dbReference>
<keyword evidence="6" id="KW-1185">Reference proteome</keyword>
<keyword evidence="1" id="KW-0813">Transport</keyword>
<dbReference type="SMART" id="SM00382">
    <property type="entry name" value="AAA"/>
    <property type="match status" value="1"/>
</dbReference>
<dbReference type="Proteomes" id="UP000290244">
    <property type="component" value="Chromosome"/>
</dbReference>
<dbReference type="PROSITE" id="PS50893">
    <property type="entry name" value="ABC_TRANSPORTER_2"/>
    <property type="match status" value="1"/>
</dbReference>
<dbReference type="SUPFAM" id="SSF52540">
    <property type="entry name" value="P-loop containing nucleoside triphosphate hydrolases"/>
    <property type="match status" value="1"/>
</dbReference>
<accession>A0A4P6PAB6</accession>
<proteinExistence type="predicted"/>
<dbReference type="PANTHER" id="PTHR42939">
    <property type="entry name" value="ABC TRANSPORTER ATP-BINDING PROTEIN ALBC-RELATED"/>
    <property type="match status" value="1"/>
</dbReference>
<dbReference type="InterPro" id="IPR051782">
    <property type="entry name" value="ABC_Transporter_VariousFunc"/>
</dbReference>
<dbReference type="InterPro" id="IPR027417">
    <property type="entry name" value="P-loop_NTPase"/>
</dbReference>
<evidence type="ECO:0000313" key="6">
    <source>
        <dbReference type="Proteomes" id="UP000290244"/>
    </source>
</evidence>
<keyword evidence="2" id="KW-0547">Nucleotide-binding</keyword>
<dbReference type="AlphaFoldDB" id="A0A4P6PAB6"/>
<dbReference type="InterPro" id="IPR003593">
    <property type="entry name" value="AAA+_ATPase"/>
</dbReference>